<dbReference type="EC" id="6.3.2.5" evidence="3"/>
<dbReference type="GO" id="GO:0015937">
    <property type="term" value="P:coenzyme A biosynthetic process"/>
    <property type="evidence" value="ECO:0007669"/>
    <property type="project" value="UniProtKB-UniRule"/>
</dbReference>
<keyword evidence="2 3" id="KW-0456">Lyase</keyword>
<dbReference type="GO" id="GO:0004633">
    <property type="term" value="F:phosphopantothenoylcysteine decarboxylase activity"/>
    <property type="evidence" value="ECO:0007669"/>
    <property type="project" value="UniProtKB-UniRule"/>
</dbReference>
<evidence type="ECO:0000256" key="4">
    <source>
        <dbReference type="RuleBase" id="RU364078"/>
    </source>
</evidence>
<name>A0A7W8HEX3_9BURK</name>
<comment type="similarity">
    <text evidence="3 4">In the N-terminal section; belongs to the HFCD (homo-oligomeric flavin containing Cys decarboxylase) superfamily.</text>
</comment>
<dbReference type="InterPro" id="IPR005252">
    <property type="entry name" value="CoaBC"/>
</dbReference>
<evidence type="ECO:0000256" key="2">
    <source>
        <dbReference type="ARBA" id="ARBA00023239"/>
    </source>
</evidence>
<reference evidence="7 8" key="1">
    <citation type="submission" date="2020-08" db="EMBL/GenBank/DDBJ databases">
        <title>Genomic Encyclopedia of Type Strains, Phase IV (KMG-IV): sequencing the most valuable type-strain genomes for metagenomic binning, comparative biology and taxonomic classification.</title>
        <authorList>
            <person name="Goeker M."/>
        </authorList>
    </citation>
    <scope>NUCLEOTIDE SEQUENCE [LARGE SCALE GENOMIC DNA]</scope>
    <source>
        <strain evidence="7 8">DSM 29781</strain>
    </source>
</reference>
<evidence type="ECO:0000313" key="8">
    <source>
        <dbReference type="Proteomes" id="UP000532440"/>
    </source>
</evidence>
<evidence type="ECO:0000259" key="5">
    <source>
        <dbReference type="Pfam" id="PF02441"/>
    </source>
</evidence>
<sequence length="400" mass="42521">MELANRHLLLGVTGGVAAFKAAVLARELQRQGATVQVVMTEAATRFVAPATFQALTGRTVYTDQWDARIDNNMAHIELSREADAILIAPATADFMAKLALGLADDLLSTLCLARNCPLLVAPAMNREMWDAAPTRRNVAQLRADGVTVLGPDAGDQACGEVGMGRMLEPEDLVEDAIAFFVAKGLAGRRVLITAGPTFEPIDPVRGITNLSSGKMGFAIARACRQAGADVALVAGPTMLPTPREVRRVNVQTARQMADAVHAEMAAAAADVFIAVAAVADWRVANASASKLKKTEGGAPPALEFVQNPDILAGVAARPDAPYCVGFAAESEDLERNGQEKRRRKGVPLLVANIGHATFGRDDNELLLIDAEGMRRLERAPKDRLAAELVVELARRVGPAR</sequence>
<keyword evidence="3" id="KW-0511">Multifunctional enzyme</keyword>
<keyword evidence="3 4" id="KW-0436">Ligase</keyword>
<dbReference type="GO" id="GO:0071513">
    <property type="term" value="C:phosphopantothenoylcysteine decarboxylase complex"/>
    <property type="evidence" value="ECO:0007669"/>
    <property type="project" value="TreeGrafter"/>
</dbReference>
<keyword evidence="1 3" id="KW-0210">Decarboxylase</keyword>
<feature type="region of interest" description="Phosphopantothenoylcysteine decarboxylase" evidence="3">
    <location>
        <begin position="1"/>
        <end position="189"/>
    </location>
</feature>
<dbReference type="InterPro" id="IPR003382">
    <property type="entry name" value="Flavoprotein"/>
</dbReference>
<dbReference type="Pfam" id="PF02441">
    <property type="entry name" value="Flavoprotein"/>
    <property type="match status" value="1"/>
</dbReference>
<keyword evidence="3 4" id="KW-0288">FMN</keyword>
<dbReference type="EMBL" id="JACHGB010000002">
    <property type="protein sequence ID" value="MBB5270844.1"/>
    <property type="molecule type" value="Genomic_DNA"/>
</dbReference>
<evidence type="ECO:0000256" key="1">
    <source>
        <dbReference type="ARBA" id="ARBA00022793"/>
    </source>
</evidence>
<proteinExistence type="inferred from homology"/>
<comment type="function">
    <text evidence="4">Catalyzes two steps in the biosynthesis of coenzyme A. In the first step cysteine is conjugated to 4'-phosphopantothenate to form 4-phosphopantothenoylcysteine, in the latter compound is decarboxylated to form 4'-phosphopantotheine.</text>
</comment>
<keyword evidence="8" id="KW-1185">Reference proteome</keyword>
<comment type="caution">
    <text evidence="7">The sequence shown here is derived from an EMBL/GenBank/DDBJ whole genome shotgun (WGS) entry which is preliminary data.</text>
</comment>
<evidence type="ECO:0000259" key="6">
    <source>
        <dbReference type="Pfam" id="PF04127"/>
    </source>
</evidence>
<comment type="catalytic activity">
    <reaction evidence="3 4">
        <text>(R)-4'-phosphopantothenate + L-cysteine + CTP = N-[(R)-4-phosphopantothenoyl]-L-cysteine + CMP + diphosphate + H(+)</text>
        <dbReference type="Rhea" id="RHEA:19397"/>
        <dbReference type="ChEBI" id="CHEBI:10986"/>
        <dbReference type="ChEBI" id="CHEBI:15378"/>
        <dbReference type="ChEBI" id="CHEBI:33019"/>
        <dbReference type="ChEBI" id="CHEBI:35235"/>
        <dbReference type="ChEBI" id="CHEBI:37563"/>
        <dbReference type="ChEBI" id="CHEBI:59458"/>
        <dbReference type="ChEBI" id="CHEBI:60377"/>
        <dbReference type="EC" id="6.3.2.5"/>
    </reaction>
</comment>
<feature type="region of interest" description="Phosphopantothenate--cysteine ligase" evidence="3">
    <location>
        <begin position="190"/>
        <end position="400"/>
    </location>
</feature>
<dbReference type="Proteomes" id="UP000532440">
    <property type="component" value="Unassembled WGS sequence"/>
</dbReference>
<feature type="binding site" evidence="3">
    <location>
        <position position="326"/>
    </location>
    <ligand>
        <name>CTP</name>
        <dbReference type="ChEBI" id="CHEBI:37563"/>
    </ligand>
</feature>
<feature type="domain" description="Flavoprotein" evidence="5">
    <location>
        <begin position="7"/>
        <end position="177"/>
    </location>
</feature>
<comment type="pathway">
    <text evidence="3 4">Cofactor biosynthesis; coenzyme A biosynthesis; CoA from (R)-pantothenate: step 2/5.</text>
</comment>
<comment type="cofactor">
    <cofactor evidence="3">
        <name>Mg(2+)</name>
        <dbReference type="ChEBI" id="CHEBI:18420"/>
    </cofactor>
</comment>
<comment type="pathway">
    <text evidence="3 4">Cofactor biosynthesis; coenzyme A biosynthesis; CoA from (R)-pantothenate: step 3/5.</text>
</comment>
<dbReference type="EC" id="4.1.1.36" evidence="3"/>
<keyword evidence="3" id="KW-0460">Magnesium</keyword>
<dbReference type="InterPro" id="IPR036551">
    <property type="entry name" value="Flavin_trans-like"/>
</dbReference>
<comment type="cofactor">
    <cofactor evidence="3">
        <name>FMN</name>
        <dbReference type="ChEBI" id="CHEBI:58210"/>
    </cofactor>
    <text evidence="3">Binds 1 FMN per subunit.</text>
</comment>
<comment type="function">
    <text evidence="3">Catalyzes two sequential steps in the biosynthesis of coenzyme A. In the first step cysteine is conjugated to 4'-phosphopantothenate to form 4-phosphopantothenoylcysteine. In the second step the latter compound is decarboxylated to form 4'-phosphopantotheine.</text>
</comment>
<dbReference type="GO" id="GO:0004632">
    <property type="term" value="F:phosphopantothenate--cysteine ligase activity"/>
    <property type="evidence" value="ECO:0007669"/>
    <property type="project" value="UniProtKB-UniRule"/>
</dbReference>
<comment type="caution">
    <text evidence="3">Lacks conserved residue(s) required for the propagation of feature annotation.</text>
</comment>
<organism evidence="7 8">
    <name type="scientific">Quisquiliibacterium transsilvanicum</name>
    <dbReference type="NCBI Taxonomy" id="1549638"/>
    <lineage>
        <taxon>Bacteria</taxon>
        <taxon>Pseudomonadati</taxon>
        <taxon>Pseudomonadota</taxon>
        <taxon>Betaproteobacteria</taxon>
        <taxon>Burkholderiales</taxon>
        <taxon>Burkholderiaceae</taxon>
        <taxon>Quisquiliibacterium</taxon>
    </lineage>
</organism>
<feature type="binding site" evidence="3">
    <location>
        <position position="344"/>
    </location>
    <ligand>
        <name>CTP</name>
        <dbReference type="ChEBI" id="CHEBI:37563"/>
    </ligand>
</feature>
<dbReference type="PANTHER" id="PTHR14359">
    <property type="entry name" value="HOMO-OLIGOMERIC FLAVIN CONTAINING CYS DECARBOXYLASE FAMILY"/>
    <property type="match status" value="1"/>
</dbReference>
<keyword evidence="3" id="KW-0479">Metal-binding</keyword>
<dbReference type="Gene3D" id="3.40.50.10300">
    <property type="entry name" value="CoaB-like"/>
    <property type="match status" value="1"/>
</dbReference>
<dbReference type="InterPro" id="IPR035929">
    <property type="entry name" value="CoaB-like_sf"/>
</dbReference>
<feature type="active site" description="Proton donor" evidence="3">
    <location>
        <position position="158"/>
    </location>
</feature>
<evidence type="ECO:0000313" key="7">
    <source>
        <dbReference type="EMBL" id="MBB5270844.1"/>
    </source>
</evidence>
<comment type="catalytic activity">
    <reaction evidence="3 4">
        <text>N-[(R)-4-phosphopantothenoyl]-L-cysteine + H(+) = (R)-4'-phosphopantetheine + CO2</text>
        <dbReference type="Rhea" id="RHEA:16793"/>
        <dbReference type="ChEBI" id="CHEBI:15378"/>
        <dbReference type="ChEBI" id="CHEBI:16526"/>
        <dbReference type="ChEBI" id="CHEBI:59458"/>
        <dbReference type="ChEBI" id="CHEBI:61723"/>
        <dbReference type="EC" id="4.1.1.36"/>
    </reaction>
</comment>
<accession>A0A7W8HEX3</accession>
<dbReference type="SUPFAM" id="SSF52507">
    <property type="entry name" value="Homo-oligomeric flavin-containing Cys decarboxylases, HFCD"/>
    <property type="match status" value="1"/>
</dbReference>
<dbReference type="UniPathway" id="UPA00241">
    <property type="reaction ID" value="UER00353"/>
</dbReference>
<feature type="binding site" evidence="3">
    <location>
        <position position="340"/>
    </location>
    <ligand>
        <name>CTP</name>
        <dbReference type="ChEBI" id="CHEBI:37563"/>
    </ligand>
</feature>
<dbReference type="NCBIfam" id="TIGR00521">
    <property type="entry name" value="coaBC_dfp"/>
    <property type="match status" value="1"/>
</dbReference>
<keyword evidence="3 4" id="KW-0285">Flavoprotein</keyword>
<evidence type="ECO:0000256" key="3">
    <source>
        <dbReference type="HAMAP-Rule" id="MF_02225"/>
    </source>
</evidence>
<dbReference type="Pfam" id="PF04127">
    <property type="entry name" value="DFP"/>
    <property type="match status" value="1"/>
</dbReference>
<comment type="similarity">
    <text evidence="3 4">In the C-terminal section; belongs to the PPC synthetase family.</text>
</comment>
<dbReference type="GO" id="GO:0046872">
    <property type="term" value="F:metal ion binding"/>
    <property type="evidence" value="ECO:0007669"/>
    <property type="project" value="UniProtKB-KW"/>
</dbReference>
<feature type="binding site" evidence="3">
    <location>
        <position position="290"/>
    </location>
    <ligand>
        <name>CTP</name>
        <dbReference type="ChEBI" id="CHEBI:37563"/>
    </ligand>
</feature>
<dbReference type="HAMAP" id="MF_02225">
    <property type="entry name" value="CoaBC"/>
    <property type="match status" value="1"/>
</dbReference>
<dbReference type="GO" id="GO:0010181">
    <property type="term" value="F:FMN binding"/>
    <property type="evidence" value="ECO:0007669"/>
    <property type="project" value="UniProtKB-UniRule"/>
</dbReference>
<dbReference type="AlphaFoldDB" id="A0A7W8HEX3"/>
<dbReference type="RefSeq" id="WP_183964599.1">
    <property type="nucleotide sequence ID" value="NZ_BAABEW010000010.1"/>
</dbReference>
<feature type="binding site" evidence="3">
    <location>
        <position position="280"/>
    </location>
    <ligand>
        <name>CTP</name>
        <dbReference type="ChEBI" id="CHEBI:37563"/>
    </ligand>
</feature>
<dbReference type="SUPFAM" id="SSF102645">
    <property type="entry name" value="CoaB-like"/>
    <property type="match status" value="1"/>
</dbReference>
<dbReference type="InterPro" id="IPR007085">
    <property type="entry name" value="DNA/pantothenate-metab_flavo_C"/>
</dbReference>
<dbReference type="PANTHER" id="PTHR14359:SF6">
    <property type="entry name" value="PHOSPHOPANTOTHENOYLCYSTEINE DECARBOXYLASE"/>
    <property type="match status" value="1"/>
</dbReference>
<feature type="domain" description="DNA/pantothenate metabolism flavoprotein C-terminal" evidence="6">
    <location>
        <begin position="185"/>
        <end position="393"/>
    </location>
</feature>
<protein>
    <recommendedName>
        <fullName evidence="3">Coenzyme A biosynthesis bifunctional protein CoaBC</fullName>
    </recommendedName>
    <alternativeName>
        <fullName evidence="3">DNA/pantothenate metabolism flavoprotein</fullName>
    </alternativeName>
    <alternativeName>
        <fullName evidence="3">Phosphopantothenoylcysteine synthetase/decarboxylase</fullName>
        <shortName evidence="3">PPCS-PPCDC</shortName>
    </alternativeName>
    <domain>
        <recommendedName>
            <fullName evidence="3">Phosphopantothenoylcysteine decarboxylase</fullName>
            <shortName evidence="3">PPC decarboxylase</shortName>
            <shortName evidence="3">PPC-DC</shortName>
            <ecNumber evidence="3">4.1.1.36</ecNumber>
        </recommendedName>
        <alternativeName>
            <fullName evidence="3">CoaC</fullName>
        </alternativeName>
    </domain>
    <domain>
        <recommendedName>
            <fullName evidence="3">Phosphopantothenate--cysteine ligase</fullName>
            <ecNumber evidence="3">6.3.2.5</ecNumber>
        </recommendedName>
        <alternativeName>
            <fullName evidence="3">CoaB</fullName>
        </alternativeName>
        <alternativeName>
            <fullName evidence="3">Phosphopantothenoylcysteine synthetase</fullName>
            <shortName evidence="3">PPC synthetase</shortName>
            <shortName evidence="3">PPC-S</shortName>
        </alternativeName>
    </domain>
</protein>
<dbReference type="Gene3D" id="3.40.50.1950">
    <property type="entry name" value="Flavin prenyltransferase-like"/>
    <property type="match status" value="1"/>
</dbReference>
<gene>
    <name evidence="3" type="primary">coaBC</name>
    <name evidence="7" type="ORF">HNQ70_000848</name>
</gene>
<dbReference type="GO" id="GO:0015941">
    <property type="term" value="P:pantothenate catabolic process"/>
    <property type="evidence" value="ECO:0007669"/>
    <property type="project" value="InterPro"/>
</dbReference>
<feature type="binding site" evidence="3">
    <location>
        <begin position="308"/>
        <end position="311"/>
    </location>
    <ligand>
        <name>CTP</name>
        <dbReference type="ChEBI" id="CHEBI:37563"/>
    </ligand>
</feature>